<dbReference type="InterPro" id="IPR042274">
    <property type="entry name" value="YycH/YycI_2"/>
</dbReference>
<organism evidence="2 3">
    <name type="scientific">Alkalibacillus salilacus</name>
    <dbReference type="NCBI Taxonomy" id="284582"/>
    <lineage>
        <taxon>Bacteria</taxon>
        <taxon>Bacillati</taxon>
        <taxon>Bacillota</taxon>
        <taxon>Bacilli</taxon>
        <taxon>Bacillales</taxon>
        <taxon>Bacillaceae</taxon>
        <taxon>Alkalibacillus</taxon>
    </lineage>
</organism>
<gene>
    <name evidence="2" type="ORF">J2S77_000312</name>
</gene>
<dbReference type="Proteomes" id="UP001224359">
    <property type="component" value="Unassembled WGS sequence"/>
</dbReference>
<accession>A0ABT9VBL2</accession>
<reference evidence="2 3" key="1">
    <citation type="submission" date="2023-07" db="EMBL/GenBank/DDBJ databases">
        <title>Genomic Encyclopedia of Type Strains, Phase IV (KMG-IV): sequencing the most valuable type-strain genomes for metagenomic binning, comparative biology and taxonomic classification.</title>
        <authorList>
            <person name="Goeker M."/>
        </authorList>
    </citation>
    <scope>NUCLEOTIDE SEQUENCE [LARGE SCALE GENOMIC DNA]</scope>
    <source>
        <strain evidence="2 3">DSM 16460</strain>
    </source>
</reference>
<dbReference type="EMBL" id="JAUSTQ010000001">
    <property type="protein sequence ID" value="MDQ0158362.1"/>
    <property type="molecule type" value="Genomic_DNA"/>
</dbReference>
<feature type="domain" description="Regulatory protein YycH" evidence="1">
    <location>
        <begin position="4"/>
        <end position="433"/>
    </location>
</feature>
<dbReference type="Gene3D" id="3.30.310.160">
    <property type="entry name" value="YycH protein, domain 2"/>
    <property type="match status" value="1"/>
</dbReference>
<keyword evidence="3" id="KW-1185">Reference proteome</keyword>
<dbReference type="Pfam" id="PF07435">
    <property type="entry name" value="YycH"/>
    <property type="match status" value="1"/>
</dbReference>
<evidence type="ECO:0000313" key="2">
    <source>
        <dbReference type="EMBL" id="MDQ0158362.1"/>
    </source>
</evidence>
<protein>
    <submittedName>
        <fullName evidence="2">Regulatory protein YycH of two-component signal transduction system YycFG</fullName>
    </submittedName>
</protein>
<name>A0ABT9VBL2_9BACI</name>
<evidence type="ECO:0000313" key="3">
    <source>
        <dbReference type="Proteomes" id="UP001224359"/>
    </source>
</evidence>
<dbReference type="RefSeq" id="WP_306974006.1">
    <property type="nucleotide sequence ID" value="NZ_JAUSTQ010000001.1"/>
</dbReference>
<evidence type="ECO:0000259" key="1">
    <source>
        <dbReference type="Pfam" id="PF07435"/>
    </source>
</evidence>
<comment type="caution">
    <text evidence="2">The sequence shown here is derived from an EMBL/GenBank/DDBJ whole genome shotgun (WGS) entry which is preliminary data.</text>
</comment>
<dbReference type="CDD" id="cd15787">
    <property type="entry name" value="YycH_N"/>
    <property type="match status" value="1"/>
</dbReference>
<proteinExistence type="predicted"/>
<dbReference type="InterPro" id="IPR009996">
    <property type="entry name" value="YycH"/>
</dbReference>
<sequence length="443" mass="51478">MNLEKLKTAVLVILVATSLGLTFALWTYQPQYEETDEITYLEENELDGEQQTISDVISPKHIIFHNNAHTTPRSKSNEQQLFQEMSDWAFSELDQYPSEDASSVWTPNVEVVMPVSVPYEMINQLFNVEDTTNLQNESFNRVFFQLTQGSEEQIRVSFTSDTHDQVLNGLIESVSAYEHLQSYIYDDNMIPVEKVELHEDQPTDYVYLTQEDTTVTEHTVLIDELDDQPLKNVLFSNPTLISQQNTGDDYQEVLTDGTRLLRYNNAFSTGRYISYYKPPTQELSDLSLMELLNRSVEHTNDYNGWTNNFNVSQLSEQNQMIQYRLHQNGYPVFDDNQYVTLRQEWANQELQLLKRPLFKLTTPFQDHDEVELPSGVSIYDYLESSSQEISLSLVSDIKMGYQLSEEEGSSNVLFLEPTWFIKYAGVWRPFGYFEERITLQEDG</sequence>